<reference evidence="5 6" key="1">
    <citation type="journal article" date="2015" name="Fungal Genet. Biol.">
        <title>Evolution of novel wood decay mechanisms in Agaricales revealed by the genome sequences of Fistulina hepatica and Cylindrobasidium torrendii.</title>
        <authorList>
            <person name="Floudas D."/>
            <person name="Held B.W."/>
            <person name="Riley R."/>
            <person name="Nagy L.G."/>
            <person name="Koehler G."/>
            <person name="Ransdell A.S."/>
            <person name="Younus H."/>
            <person name="Chow J."/>
            <person name="Chiniquy J."/>
            <person name="Lipzen A."/>
            <person name="Tritt A."/>
            <person name="Sun H."/>
            <person name="Haridas S."/>
            <person name="LaButti K."/>
            <person name="Ohm R.A."/>
            <person name="Kues U."/>
            <person name="Blanchette R.A."/>
            <person name="Grigoriev I.V."/>
            <person name="Minto R.E."/>
            <person name="Hibbett D.S."/>
        </authorList>
    </citation>
    <scope>NUCLEOTIDE SEQUENCE [LARGE SCALE GENOMIC DNA]</scope>
    <source>
        <strain evidence="5 6">FP15055 ss-10</strain>
    </source>
</reference>
<protein>
    <submittedName>
        <fullName evidence="5">Uncharacterized protein</fullName>
    </submittedName>
</protein>
<keyword evidence="2" id="KW-0061">Asparagine biosynthesis</keyword>
<dbReference type="SUPFAM" id="SSF52402">
    <property type="entry name" value="Adenine nucleotide alpha hydrolases-like"/>
    <property type="match status" value="1"/>
</dbReference>
<dbReference type="InterPro" id="IPR051857">
    <property type="entry name" value="Asn_synthetase_domain"/>
</dbReference>
<dbReference type="Gene3D" id="3.40.50.620">
    <property type="entry name" value="HUPs"/>
    <property type="match status" value="1"/>
</dbReference>
<evidence type="ECO:0000256" key="2">
    <source>
        <dbReference type="ARBA" id="ARBA00022888"/>
    </source>
</evidence>
<dbReference type="CDD" id="cd01991">
    <property type="entry name" value="Asn_synthase_B_C"/>
    <property type="match status" value="1"/>
</dbReference>
<dbReference type="InterPro" id="IPR001962">
    <property type="entry name" value="Asn_synthase"/>
</dbReference>
<dbReference type="Gene3D" id="3.60.20.10">
    <property type="entry name" value="Glutamine Phosphoribosylpyrophosphate, subunit 1, domain 1"/>
    <property type="match status" value="1"/>
</dbReference>
<dbReference type="GO" id="GO:0004066">
    <property type="term" value="F:asparagine synthase (glutamine-hydrolyzing) activity"/>
    <property type="evidence" value="ECO:0007669"/>
    <property type="project" value="InterPro"/>
</dbReference>
<dbReference type="InterPro" id="IPR029055">
    <property type="entry name" value="Ntn_hydrolases_N"/>
</dbReference>
<evidence type="ECO:0000313" key="5">
    <source>
        <dbReference type="EMBL" id="KIY73129.1"/>
    </source>
</evidence>
<keyword evidence="3" id="KW-0315">Glutamine amidotransferase</keyword>
<dbReference type="PANTHER" id="PTHR45937:SF1">
    <property type="entry name" value="ASPARAGINE SYNTHETASE DOMAIN-CONTAINING PROTEIN 1"/>
    <property type="match status" value="1"/>
</dbReference>
<gene>
    <name evidence="5" type="ORF">CYLTODRAFT_366544</name>
</gene>
<dbReference type="AlphaFoldDB" id="A0A0D7BSH4"/>
<dbReference type="OrthoDB" id="10252281at2759"/>
<keyword evidence="1" id="KW-0028">Amino-acid biosynthesis</keyword>
<evidence type="ECO:0000313" key="6">
    <source>
        <dbReference type="Proteomes" id="UP000054007"/>
    </source>
</evidence>
<dbReference type="EMBL" id="KN880438">
    <property type="protein sequence ID" value="KIY73129.1"/>
    <property type="molecule type" value="Genomic_DNA"/>
</dbReference>
<accession>A0A0D7BSH4</accession>
<dbReference type="GO" id="GO:0006529">
    <property type="term" value="P:asparagine biosynthetic process"/>
    <property type="evidence" value="ECO:0007669"/>
    <property type="project" value="UniProtKB-KW"/>
</dbReference>
<organism evidence="5 6">
    <name type="scientific">Cylindrobasidium torrendii FP15055 ss-10</name>
    <dbReference type="NCBI Taxonomy" id="1314674"/>
    <lineage>
        <taxon>Eukaryota</taxon>
        <taxon>Fungi</taxon>
        <taxon>Dikarya</taxon>
        <taxon>Basidiomycota</taxon>
        <taxon>Agaricomycotina</taxon>
        <taxon>Agaricomycetes</taxon>
        <taxon>Agaricomycetidae</taxon>
        <taxon>Agaricales</taxon>
        <taxon>Marasmiineae</taxon>
        <taxon>Physalacriaceae</taxon>
        <taxon>Cylindrobasidium</taxon>
    </lineage>
</organism>
<dbReference type="Proteomes" id="UP000054007">
    <property type="component" value="Unassembled WGS sequence"/>
</dbReference>
<proteinExistence type="predicted"/>
<dbReference type="SUPFAM" id="SSF56235">
    <property type="entry name" value="N-terminal nucleophile aminohydrolases (Ntn hydrolases)"/>
    <property type="match status" value="1"/>
</dbReference>
<keyword evidence="6" id="KW-1185">Reference proteome</keyword>
<evidence type="ECO:0000256" key="4">
    <source>
        <dbReference type="SAM" id="MobiDB-lite"/>
    </source>
</evidence>
<feature type="region of interest" description="Disordered" evidence="4">
    <location>
        <begin position="494"/>
        <end position="514"/>
    </location>
</feature>
<dbReference type="InterPro" id="IPR014729">
    <property type="entry name" value="Rossmann-like_a/b/a_fold"/>
</dbReference>
<sequence length="514" mass="57227">MVFSAFELRLRGEYNKISQPHEREGDVFCWNGEVFEGLEIKSHENDGRRLFDELRDVDNARDVFARIEGPYAFVLYLKSTNELVYGRDPLGRRSLLVHRPSEMEPHFALSSVSRKDACFEDVDPTCLHVLSLSTRSTRRLERTSPGAKFGSAARVNRNLPSPSHPLPFSQHELPVELSNAVDGLISRLSAAVKVRVQTIPPPAHADQARLGVLFSGGIDCTFITYLAHQHLPISEPIDLLNVAFENPRKIVFESSIRAGKKLNTHKIKKLNAKGGSMERPPADYAVPDRKTGWQAVEELRRVCPGRQWNFVEANVPYEEAIASKSDVLDLMWPNRTVMDLSLAQALYFASRGVGQLHPSATPYTSPARVLLNGLGSDELMGGYKRHLSAFHYGGWPALVDELQTEVDQIPSRNLGRDDRVVASHGKETRHPYLSLDVLGYLAGLDVWLKVDPRVAASDVYSGVHVPGDKMLLRLAAQKVGLVEASTRRKRAMQFGSHSARMENDGKGDVVLGTE</sequence>
<evidence type="ECO:0000256" key="3">
    <source>
        <dbReference type="ARBA" id="ARBA00022962"/>
    </source>
</evidence>
<name>A0A0D7BSH4_9AGAR</name>
<dbReference type="PANTHER" id="PTHR45937">
    <property type="entry name" value="ASPARAGINE SYNTHETASE DOMAIN-CONTAINING PROTEIN 1"/>
    <property type="match status" value="1"/>
</dbReference>
<dbReference type="STRING" id="1314674.A0A0D7BSH4"/>
<evidence type="ECO:0000256" key="1">
    <source>
        <dbReference type="ARBA" id="ARBA00022605"/>
    </source>
</evidence>